<evidence type="ECO:0000256" key="6">
    <source>
        <dbReference type="ARBA" id="ARBA00022692"/>
    </source>
</evidence>
<dbReference type="PANTHER" id="PTHR46300">
    <property type="entry name" value="P450, PUTATIVE (EUROFUNG)-RELATED-RELATED"/>
    <property type="match status" value="1"/>
</dbReference>
<dbReference type="InterPro" id="IPR001128">
    <property type="entry name" value="Cyt_P450"/>
</dbReference>
<dbReference type="InterPro" id="IPR017972">
    <property type="entry name" value="Cyt_P450_CS"/>
</dbReference>
<proteinExistence type="inferred from homology"/>
<keyword evidence="9 14" id="KW-0560">Oxidoreductase</keyword>
<dbReference type="Gene3D" id="1.10.630.10">
    <property type="entry name" value="Cytochrome P450"/>
    <property type="match status" value="1"/>
</dbReference>
<dbReference type="PANTHER" id="PTHR46300:SF7">
    <property type="entry name" value="P450, PUTATIVE (EUROFUNG)-RELATED"/>
    <property type="match status" value="1"/>
</dbReference>
<dbReference type="InterPro" id="IPR050364">
    <property type="entry name" value="Cytochrome_P450_fung"/>
</dbReference>
<evidence type="ECO:0008006" key="17">
    <source>
        <dbReference type="Google" id="ProtNLM"/>
    </source>
</evidence>
<dbReference type="Proteomes" id="UP000053257">
    <property type="component" value="Unassembled WGS sequence"/>
</dbReference>
<keyword evidence="7 13" id="KW-0479">Metal-binding</keyword>
<evidence type="ECO:0000256" key="13">
    <source>
        <dbReference type="PIRSR" id="PIRSR602401-1"/>
    </source>
</evidence>
<accession>A0A0C3S7F0</accession>
<evidence type="ECO:0000256" key="12">
    <source>
        <dbReference type="ARBA" id="ARBA00023136"/>
    </source>
</evidence>
<keyword evidence="8" id="KW-1133">Transmembrane helix</keyword>
<evidence type="ECO:0000313" key="15">
    <source>
        <dbReference type="EMBL" id="KIP12381.1"/>
    </source>
</evidence>
<dbReference type="InterPro" id="IPR036396">
    <property type="entry name" value="Cyt_P450_sf"/>
</dbReference>
<evidence type="ECO:0000313" key="16">
    <source>
        <dbReference type="Proteomes" id="UP000053257"/>
    </source>
</evidence>
<keyword evidence="11 14" id="KW-0503">Monooxygenase</keyword>
<feature type="binding site" description="axial binding residue" evidence="13">
    <location>
        <position position="337"/>
    </location>
    <ligand>
        <name>heme</name>
        <dbReference type="ChEBI" id="CHEBI:30413"/>
    </ligand>
    <ligandPart>
        <name>Fe</name>
        <dbReference type="ChEBI" id="CHEBI:18248"/>
    </ligandPart>
</feature>
<comment type="cofactor">
    <cofactor evidence="1 13">
        <name>heme</name>
        <dbReference type="ChEBI" id="CHEBI:30413"/>
    </cofactor>
</comment>
<name>A0A0C3S7F0_PHLG1</name>
<reference evidence="15 16" key="1">
    <citation type="journal article" date="2014" name="PLoS Genet.">
        <title>Analysis of the Phlebiopsis gigantea genome, transcriptome and secretome provides insight into its pioneer colonization strategies of wood.</title>
        <authorList>
            <person name="Hori C."/>
            <person name="Ishida T."/>
            <person name="Igarashi K."/>
            <person name="Samejima M."/>
            <person name="Suzuki H."/>
            <person name="Master E."/>
            <person name="Ferreira P."/>
            <person name="Ruiz-Duenas F.J."/>
            <person name="Held B."/>
            <person name="Canessa P."/>
            <person name="Larrondo L.F."/>
            <person name="Schmoll M."/>
            <person name="Druzhinina I.S."/>
            <person name="Kubicek C.P."/>
            <person name="Gaskell J.A."/>
            <person name="Kersten P."/>
            <person name="St John F."/>
            <person name="Glasner J."/>
            <person name="Sabat G."/>
            <person name="Splinter BonDurant S."/>
            <person name="Syed K."/>
            <person name="Yadav J."/>
            <person name="Mgbeahuruike A.C."/>
            <person name="Kovalchuk A."/>
            <person name="Asiegbu F.O."/>
            <person name="Lackner G."/>
            <person name="Hoffmeister D."/>
            <person name="Rencoret J."/>
            <person name="Gutierrez A."/>
            <person name="Sun H."/>
            <person name="Lindquist E."/>
            <person name="Barry K."/>
            <person name="Riley R."/>
            <person name="Grigoriev I.V."/>
            <person name="Henrissat B."/>
            <person name="Kues U."/>
            <person name="Berka R.M."/>
            <person name="Martinez A.T."/>
            <person name="Covert S.F."/>
            <person name="Blanchette R.A."/>
            <person name="Cullen D."/>
        </authorList>
    </citation>
    <scope>NUCLEOTIDE SEQUENCE [LARGE SCALE GENOMIC DNA]</scope>
    <source>
        <strain evidence="15 16">11061_1 CR5-6</strain>
    </source>
</reference>
<dbReference type="CDD" id="cd11065">
    <property type="entry name" value="CYP64-like"/>
    <property type="match status" value="1"/>
</dbReference>
<dbReference type="Pfam" id="PF00067">
    <property type="entry name" value="p450"/>
    <property type="match status" value="1"/>
</dbReference>
<evidence type="ECO:0000256" key="2">
    <source>
        <dbReference type="ARBA" id="ARBA00004167"/>
    </source>
</evidence>
<keyword evidence="12" id="KW-0472">Membrane</keyword>
<sequence>MAIEFVGWDLNVAMQQYGDKWREHRRIVHQQFHIGSLAKYHTVLSDESRKLLRRLLQTPERFIEHTKHLAASVIFKVTFGFETQENNDPWIATADEAMKTFDEVGIVGTYLVDLFPFLRYLPEWAPGSQFKQDAKRMKGSVVSMFREPMKRIQEDIAKGAAKPSIMASLLTELDDSEESTRRKLVIQSAIGTSYAAGTDTTDGALTTFILAMVLYPEVQKKAQAEIDRVIGRDRLPEFADRDSLPYITAITKETLRWHPPLPLGVPHRLMKDDVYNGYQLPAGSIVICNTAAMTRDHTEFPNAHIFDPTRFLTKDGSLNDNASKCWEFSFGAGRRICPGRHFALDTMWIAISAMLATFTMEKSLDKYGDVIEPKEDYSVGTICRVLPFKADIKPRSAAAQALVEALM</sequence>
<dbReference type="STRING" id="745531.A0A0C3S7F0"/>
<dbReference type="GO" id="GO:0016020">
    <property type="term" value="C:membrane"/>
    <property type="evidence" value="ECO:0007669"/>
    <property type="project" value="UniProtKB-SubCell"/>
</dbReference>
<keyword evidence="10 13" id="KW-0408">Iron</keyword>
<dbReference type="OrthoDB" id="2789670at2759"/>
<dbReference type="HOGENOM" id="CLU_001570_2_0_1"/>
<dbReference type="GO" id="GO:0016705">
    <property type="term" value="F:oxidoreductase activity, acting on paired donors, with incorporation or reduction of molecular oxygen"/>
    <property type="evidence" value="ECO:0007669"/>
    <property type="project" value="InterPro"/>
</dbReference>
<keyword evidence="6" id="KW-0812">Transmembrane</keyword>
<comment type="pathway">
    <text evidence="3">Secondary metabolite biosynthesis.</text>
</comment>
<evidence type="ECO:0000256" key="7">
    <source>
        <dbReference type="ARBA" id="ARBA00022723"/>
    </source>
</evidence>
<comment type="similarity">
    <text evidence="4 14">Belongs to the cytochrome P450 family.</text>
</comment>
<dbReference type="PRINTS" id="PR00463">
    <property type="entry name" value="EP450I"/>
</dbReference>
<evidence type="ECO:0000256" key="8">
    <source>
        <dbReference type="ARBA" id="ARBA00022989"/>
    </source>
</evidence>
<dbReference type="PROSITE" id="PS00086">
    <property type="entry name" value="CYTOCHROME_P450"/>
    <property type="match status" value="1"/>
</dbReference>
<organism evidence="15 16">
    <name type="scientific">Phlebiopsis gigantea (strain 11061_1 CR5-6)</name>
    <name type="common">White-rot fungus</name>
    <name type="synonym">Peniophora gigantea</name>
    <dbReference type="NCBI Taxonomy" id="745531"/>
    <lineage>
        <taxon>Eukaryota</taxon>
        <taxon>Fungi</taxon>
        <taxon>Dikarya</taxon>
        <taxon>Basidiomycota</taxon>
        <taxon>Agaricomycotina</taxon>
        <taxon>Agaricomycetes</taxon>
        <taxon>Polyporales</taxon>
        <taxon>Phanerochaetaceae</taxon>
        <taxon>Phlebiopsis</taxon>
    </lineage>
</organism>
<evidence type="ECO:0000256" key="11">
    <source>
        <dbReference type="ARBA" id="ARBA00023033"/>
    </source>
</evidence>
<evidence type="ECO:0000256" key="10">
    <source>
        <dbReference type="ARBA" id="ARBA00023004"/>
    </source>
</evidence>
<dbReference type="GO" id="GO:0005506">
    <property type="term" value="F:iron ion binding"/>
    <property type="evidence" value="ECO:0007669"/>
    <property type="project" value="InterPro"/>
</dbReference>
<evidence type="ECO:0000256" key="1">
    <source>
        <dbReference type="ARBA" id="ARBA00001971"/>
    </source>
</evidence>
<dbReference type="PRINTS" id="PR00385">
    <property type="entry name" value="P450"/>
</dbReference>
<evidence type="ECO:0000256" key="14">
    <source>
        <dbReference type="RuleBase" id="RU000461"/>
    </source>
</evidence>
<dbReference type="GO" id="GO:0020037">
    <property type="term" value="F:heme binding"/>
    <property type="evidence" value="ECO:0007669"/>
    <property type="project" value="InterPro"/>
</dbReference>
<dbReference type="EMBL" id="KN840440">
    <property type="protein sequence ID" value="KIP12381.1"/>
    <property type="molecule type" value="Genomic_DNA"/>
</dbReference>
<comment type="subcellular location">
    <subcellularLocation>
        <location evidence="2">Membrane</location>
        <topology evidence="2">Single-pass membrane protein</topology>
    </subcellularLocation>
</comment>
<keyword evidence="5 13" id="KW-0349">Heme</keyword>
<dbReference type="InterPro" id="IPR002401">
    <property type="entry name" value="Cyt_P450_E_grp-I"/>
</dbReference>
<evidence type="ECO:0000256" key="5">
    <source>
        <dbReference type="ARBA" id="ARBA00022617"/>
    </source>
</evidence>
<dbReference type="GO" id="GO:0004497">
    <property type="term" value="F:monooxygenase activity"/>
    <property type="evidence" value="ECO:0007669"/>
    <property type="project" value="UniProtKB-KW"/>
</dbReference>
<gene>
    <name evidence="15" type="ORF">PHLGIDRAFT_124262</name>
</gene>
<evidence type="ECO:0000256" key="3">
    <source>
        <dbReference type="ARBA" id="ARBA00005179"/>
    </source>
</evidence>
<dbReference type="SUPFAM" id="SSF48264">
    <property type="entry name" value="Cytochrome P450"/>
    <property type="match status" value="1"/>
</dbReference>
<dbReference type="AlphaFoldDB" id="A0A0C3S7F0"/>
<keyword evidence="16" id="KW-1185">Reference proteome</keyword>
<protein>
    <recommendedName>
        <fullName evidence="17">Cytochrome P450</fullName>
    </recommendedName>
</protein>
<evidence type="ECO:0000256" key="4">
    <source>
        <dbReference type="ARBA" id="ARBA00010617"/>
    </source>
</evidence>
<evidence type="ECO:0000256" key="9">
    <source>
        <dbReference type="ARBA" id="ARBA00023002"/>
    </source>
</evidence>